<dbReference type="SMR" id="A0A482XBA9"/>
<proteinExistence type="predicted"/>
<gene>
    <name evidence="1" type="ORF">LSTR_LSTR017448</name>
</gene>
<dbReference type="OrthoDB" id="3261737at2759"/>
<accession>A0A482XBA9</accession>
<comment type="caution">
    <text evidence="1">The sequence shown here is derived from an EMBL/GenBank/DDBJ whole genome shotgun (WGS) entry which is preliminary data.</text>
</comment>
<dbReference type="EMBL" id="QKKF02014087">
    <property type="protein sequence ID" value="RZF42800.1"/>
    <property type="molecule type" value="Genomic_DNA"/>
</dbReference>
<keyword evidence="2" id="KW-1185">Reference proteome</keyword>
<dbReference type="Gene3D" id="3.40.50.261">
    <property type="entry name" value="Succinyl-CoA synthetase domains"/>
    <property type="match status" value="1"/>
</dbReference>
<dbReference type="InterPro" id="IPR016102">
    <property type="entry name" value="Succinyl-CoA_synth-like"/>
</dbReference>
<dbReference type="AlphaFoldDB" id="A0A482XBA9"/>
<dbReference type="PANTHER" id="PTHR23118">
    <property type="entry name" value="ATP-CITRATE SYNTHASE"/>
    <property type="match status" value="1"/>
</dbReference>
<sequence>MFNSEVQFGHAGSCANSDMETATAKNKALKEAGAVVPSTFDDLGEAIHDVYAKLVKSGVIVPLPEMPPPTVPMDFSWARVSSTHHHHHLYYIILGRGIRNRPNLLQITLIL</sequence>
<dbReference type="GO" id="GO:0006085">
    <property type="term" value="P:acetyl-CoA biosynthetic process"/>
    <property type="evidence" value="ECO:0007669"/>
    <property type="project" value="TreeGrafter"/>
</dbReference>
<dbReference type="GO" id="GO:0006633">
    <property type="term" value="P:fatty acid biosynthetic process"/>
    <property type="evidence" value="ECO:0007669"/>
    <property type="project" value="TreeGrafter"/>
</dbReference>
<reference evidence="1 2" key="1">
    <citation type="journal article" date="2017" name="Gigascience">
        <title>Genome sequence of the small brown planthopper, Laodelphax striatellus.</title>
        <authorList>
            <person name="Zhu J."/>
            <person name="Jiang F."/>
            <person name="Wang X."/>
            <person name="Yang P."/>
            <person name="Bao Y."/>
            <person name="Zhao W."/>
            <person name="Wang W."/>
            <person name="Lu H."/>
            <person name="Wang Q."/>
            <person name="Cui N."/>
            <person name="Li J."/>
            <person name="Chen X."/>
            <person name="Luo L."/>
            <person name="Yu J."/>
            <person name="Kang L."/>
            <person name="Cui F."/>
        </authorList>
    </citation>
    <scope>NUCLEOTIDE SEQUENCE [LARGE SCALE GENOMIC DNA]</scope>
    <source>
        <strain evidence="1">Lst14</strain>
    </source>
</reference>
<dbReference type="PANTHER" id="PTHR23118:SF42">
    <property type="entry name" value="ATP-CITRATE SYNTHASE"/>
    <property type="match status" value="1"/>
</dbReference>
<dbReference type="InParanoid" id="A0A482XBA9"/>
<dbReference type="GO" id="GO:0003878">
    <property type="term" value="F:ATP citrate synthase activity"/>
    <property type="evidence" value="ECO:0007669"/>
    <property type="project" value="TreeGrafter"/>
</dbReference>
<dbReference type="GO" id="GO:0005829">
    <property type="term" value="C:cytosol"/>
    <property type="evidence" value="ECO:0007669"/>
    <property type="project" value="TreeGrafter"/>
</dbReference>
<dbReference type="SUPFAM" id="SSF52210">
    <property type="entry name" value="Succinyl-CoA synthetase domains"/>
    <property type="match status" value="1"/>
</dbReference>
<evidence type="ECO:0000313" key="1">
    <source>
        <dbReference type="EMBL" id="RZF42800.1"/>
    </source>
</evidence>
<name>A0A482XBA9_LAOST</name>
<protein>
    <submittedName>
        <fullName evidence="1">Uncharacterized protein</fullName>
    </submittedName>
</protein>
<dbReference type="Proteomes" id="UP000291343">
    <property type="component" value="Unassembled WGS sequence"/>
</dbReference>
<dbReference type="InterPro" id="IPR002020">
    <property type="entry name" value="Citrate_synthase"/>
</dbReference>
<dbReference type="STRING" id="195883.A0A482XBA9"/>
<evidence type="ECO:0000313" key="2">
    <source>
        <dbReference type="Proteomes" id="UP000291343"/>
    </source>
</evidence>
<organism evidence="1 2">
    <name type="scientific">Laodelphax striatellus</name>
    <name type="common">Small brown planthopper</name>
    <name type="synonym">Delphax striatella</name>
    <dbReference type="NCBI Taxonomy" id="195883"/>
    <lineage>
        <taxon>Eukaryota</taxon>
        <taxon>Metazoa</taxon>
        <taxon>Ecdysozoa</taxon>
        <taxon>Arthropoda</taxon>
        <taxon>Hexapoda</taxon>
        <taxon>Insecta</taxon>
        <taxon>Pterygota</taxon>
        <taxon>Neoptera</taxon>
        <taxon>Paraneoptera</taxon>
        <taxon>Hemiptera</taxon>
        <taxon>Auchenorrhyncha</taxon>
        <taxon>Fulgoroidea</taxon>
        <taxon>Delphacidae</taxon>
        <taxon>Criomorphinae</taxon>
        <taxon>Laodelphax</taxon>
    </lineage>
</organism>